<organism evidence="2 3">
    <name type="scientific">Paramecium primaurelia</name>
    <dbReference type="NCBI Taxonomy" id="5886"/>
    <lineage>
        <taxon>Eukaryota</taxon>
        <taxon>Sar</taxon>
        <taxon>Alveolata</taxon>
        <taxon>Ciliophora</taxon>
        <taxon>Intramacronucleata</taxon>
        <taxon>Oligohymenophorea</taxon>
        <taxon>Peniculida</taxon>
        <taxon>Parameciidae</taxon>
        <taxon>Paramecium</taxon>
    </lineage>
</organism>
<protein>
    <recommendedName>
        <fullName evidence="1">FHA domain-containing protein</fullName>
    </recommendedName>
</protein>
<dbReference type="PROSITE" id="PS50006">
    <property type="entry name" value="FHA_DOMAIN"/>
    <property type="match status" value="1"/>
</dbReference>
<evidence type="ECO:0000313" key="3">
    <source>
        <dbReference type="Proteomes" id="UP000688137"/>
    </source>
</evidence>
<keyword evidence="3" id="KW-1185">Reference proteome</keyword>
<dbReference type="CDD" id="cd00060">
    <property type="entry name" value="FHA"/>
    <property type="match status" value="1"/>
</dbReference>
<reference evidence="2" key="1">
    <citation type="submission" date="2021-01" db="EMBL/GenBank/DDBJ databases">
        <authorList>
            <consortium name="Genoscope - CEA"/>
            <person name="William W."/>
        </authorList>
    </citation>
    <scope>NUCLEOTIDE SEQUENCE</scope>
</reference>
<dbReference type="Proteomes" id="UP000688137">
    <property type="component" value="Unassembled WGS sequence"/>
</dbReference>
<evidence type="ECO:0000313" key="2">
    <source>
        <dbReference type="EMBL" id="CAD8107957.1"/>
    </source>
</evidence>
<proteinExistence type="predicted"/>
<dbReference type="Pfam" id="PF00498">
    <property type="entry name" value="FHA"/>
    <property type="match status" value="1"/>
</dbReference>
<sequence>MQKKYAQANEFENSQILYSGEYVLKKTKAYERNANEICNVNTYRIIYKKKNEPAIKSFLPNPSCIRAQISSALNKAQQFYPQLQCDIELDDNNTCFTIGRLEKEIVNLDNDIQAIVIFNKVECLNEEMMNSIHLLVDFSNLIRVMNLEEHCRQFIHQFESSKRSQMISSKTMELIAQSIYQNKQKIKIQDISQMRGYPTCIQITKDCENQTLEDGNIFRVGYQPQLTVRKIYNKFENFFQRYSSRPNVDDMIFDALQALQSRVQFSGVDDSVSELFMHVQERSINKSEYMQRLEDENLMIQTKLYAALDKNCILLQTQKDENPIEHFLLVADQKNTFHFGRMEFSDIAFQSTQVSRNHGTIQFMPSNNKWIIMDGQKNFDQWKTSTFGVWLQMNPKTFYFLDPEQIVKVGSTNIKLIPNNCQINNEDTDDSIQLNKFINQREEEIEELTKTLLDQ</sequence>
<dbReference type="AlphaFoldDB" id="A0A8S1PXH6"/>
<feature type="domain" description="FHA" evidence="1">
    <location>
        <begin position="337"/>
        <end position="378"/>
    </location>
</feature>
<gene>
    <name evidence="2" type="ORF">PPRIM_AZ9-3.1.T1350103</name>
</gene>
<name>A0A8S1PXH6_PARPR</name>
<evidence type="ECO:0000259" key="1">
    <source>
        <dbReference type="PROSITE" id="PS50006"/>
    </source>
</evidence>
<dbReference type="InterPro" id="IPR000253">
    <property type="entry name" value="FHA_dom"/>
</dbReference>
<dbReference type="OMA" id="SELFMHV"/>
<accession>A0A8S1PXH6</accession>
<comment type="caution">
    <text evidence="2">The sequence shown here is derived from an EMBL/GenBank/DDBJ whole genome shotgun (WGS) entry which is preliminary data.</text>
</comment>
<dbReference type="EMBL" id="CAJJDM010000138">
    <property type="protein sequence ID" value="CAD8107957.1"/>
    <property type="molecule type" value="Genomic_DNA"/>
</dbReference>